<organism evidence="1 2">
    <name type="scientific">Daphnia magna</name>
    <dbReference type="NCBI Taxonomy" id="35525"/>
    <lineage>
        <taxon>Eukaryota</taxon>
        <taxon>Metazoa</taxon>
        <taxon>Ecdysozoa</taxon>
        <taxon>Arthropoda</taxon>
        <taxon>Crustacea</taxon>
        <taxon>Branchiopoda</taxon>
        <taxon>Diplostraca</taxon>
        <taxon>Cladocera</taxon>
        <taxon>Anomopoda</taxon>
        <taxon>Daphniidae</taxon>
        <taxon>Daphnia</taxon>
    </lineage>
</organism>
<dbReference type="Proteomes" id="UP001234178">
    <property type="component" value="Unassembled WGS sequence"/>
</dbReference>
<comment type="caution">
    <text evidence="1">The sequence shown here is derived from an EMBL/GenBank/DDBJ whole genome shotgun (WGS) entry which is preliminary data.</text>
</comment>
<sequence length="141" mass="16607">MSATADPTKILDSIIYYYTCQLFHPPRLLSLMSGNILRLRDQVYRTTSNEFKRQKKLAKVIERKRRNTEKFAGKLLPSIKNLIRVMLWTINLFGSRKRHRPLADVVGNSLRCNGRKMMSCKLIRRNFHLQMHVVYTVGEVR</sequence>
<dbReference type="EMBL" id="JAOYFB010000037">
    <property type="protein sequence ID" value="KAK4022585.1"/>
    <property type="molecule type" value="Genomic_DNA"/>
</dbReference>
<protein>
    <submittedName>
        <fullName evidence="1">Uncharacterized protein</fullName>
    </submittedName>
</protein>
<evidence type="ECO:0000313" key="1">
    <source>
        <dbReference type="EMBL" id="KAK4022585.1"/>
    </source>
</evidence>
<accession>A0ABR0AC77</accession>
<name>A0ABR0AC77_9CRUS</name>
<keyword evidence="2" id="KW-1185">Reference proteome</keyword>
<reference evidence="1 2" key="1">
    <citation type="journal article" date="2023" name="Nucleic Acids Res.">
        <title>The hologenome of Daphnia magna reveals possible DNA methylation and microbiome-mediated evolution of the host genome.</title>
        <authorList>
            <person name="Chaturvedi A."/>
            <person name="Li X."/>
            <person name="Dhandapani V."/>
            <person name="Marshall H."/>
            <person name="Kissane S."/>
            <person name="Cuenca-Cambronero M."/>
            <person name="Asole G."/>
            <person name="Calvet F."/>
            <person name="Ruiz-Romero M."/>
            <person name="Marangio P."/>
            <person name="Guigo R."/>
            <person name="Rago D."/>
            <person name="Mirbahai L."/>
            <person name="Eastwood N."/>
            <person name="Colbourne J.K."/>
            <person name="Zhou J."/>
            <person name="Mallon E."/>
            <person name="Orsini L."/>
        </authorList>
    </citation>
    <scope>NUCLEOTIDE SEQUENCE [LARGE SCALE GENOMIC DNA]</scope>
    <source>
        <strain evidence="1">LRV0_1</strain>
    </source>
</reference>
<proteinExistence type="predicted"/>
<evidence type="ECO:0000313" key="2">
    <source>
        <dbReference type="Proteomes" id="UP001234178"/>
    </source>
</evidence>
<gene>
    <name evidence="1" type="ORF">OUZ56_008044</name>
</gene>